<dbReference type="Proteomes" id="UP001163285">
    <property type="component" value="Chromosome"/>
</dbReference>
<reference evidence="1" key="1">
    <citation type="submission" date="2023-04" db="EMBL/GenBank/DDBJ databases">
        <title>Whole Genome Sequence of Multi-drug resistant Aeromonas caviae as a gut pathogen in newborn.</title>
        <authorList>
            <person name="Jadhav S.V."/>
            <person name="Saroj S.D."/>
            <person name="Saha U.B."/>
            <person name="Sen S."/>
            <person name="Kher A."/>
        </authorList>
    </citation>
    <scope>NUCLEOTIDE SEQUENCE</scope>
    <source>
        <strain evidence="1">SVJ23</strain>
    </source>
</reference>
<name>A0AAF0JYW1_AERCA</name>
<gene>
    <name evidence="1" type="ORF">OJY61_23645</name>
</gene>
<dbReference type="AlphaFoldDB" id="A0AAF0JYW1"/>
<evidence type="ECO:0000313" key="1">
    <source>
        <dbReference type="EMBL" id="WGC85764.1"/>
    </source>
</evidence>
<protein>
    <submittedName>
        <fullName evidence="1">Uncharacterized protein</fullName>
    </submittedName>
</protein>
<dbReference type="EMBL" id="CP110176">
    <property type="protein sequence ID" value="WGC85764.1"/>
    <property type="molecule type" value="Genomic_DNA"/>
</dbReference>
<proteinExistence type="predicted"/>
<sequence>MLVTGIVPTEQVIDVCCDVCGESTNVAEQVLEYATLAASWGYYSKHDGEQYQVHLCESCFFETLAYLRQCHREKNMFTAGYQVADPDRFGRINLAPGD</sequence>
<evidence type="ECO:0000313" key="2">
    <source>
        <dbReference type="Proteomes" id="UP001163285"/>
    </source>
</evidence>
<dbReference type="RefSeq" id="WP_125117297.1">
    <property type="nucleotide sequence ID" value="NZ_AP019195.1"/>
</dbReference>
<organism evidence="1 2">
    <name type="scientific">Aeromonas caviae</name>
    <name type="common">Aeromonas punctata</name>
    <dbReference type="NCBI Taxonomy" id="648"/>
    <lineage>
        <taxon>Bacteria</taxon>
        <taxon>Pseudomonadati</taxon>
        <taxon>Pseudomonadota</taxon>
        <taxon>Gammaproteobacteria</taxon>
        <taxon>Aeromonadales</taxon>
        <taxon>Aeromonadaceae</taxon>
        <taxon>Aeromonas</taxon>
    </lineage>
</organism>
<accession>A0AAF0JYW1</accession>